<gene>
    <name evidence="1" type="ORF">GSI_09508</name>
</gene>
<dbReference type="SUPFAM" id="SSF50630">
    <property type="entry name" value="Acid proteases"/>
    <property type="match status" value="1"/>
</dbReference>
<dbReference type="InterPro" id="IPR021109">
    <property type="entry name" value="Peptidase_aspartic_dom_sf"/>
</dbReference>
<organism evidence="1 2">
    <name type="scientific">Ganoderma sinense ZZ0214-1</name>
    <dbReference type="NCBI Taxonomy" id="1077348"/>
    <lineage>
        <taxon>Eukaryota</taxon>
        <taxon>Fungi</taxon>
        <taxon>Dikarya</taxon>
        <taxon>Basidiomycota</taxon>
        <taxon>Agaricomycotina</taxon>
        <taxon>Agaricomycetes</taxon>
        <taxon>Polyporales</taxon>
        <taxon>Polyporaceae</taxon>
        <taxon>Ganoderma</taxon>
    </lineage>
</organism>
<protein>
    <recommendedName>
        <fullName evidence="3">Peptidase A1 domain-containing protein</fullName>
    </recommendedName>
</protein>
<dbReference type="Gene3D" id="2.40.70.10">
    <property type="entry name" value="Acid Proteases"/>
    <property type="match status" value="1"/>
</dbReference>
<keyword evidence="2" id="KW-1185">Reference proteome</keyword>
<name>A0A2G8S3Q2_9APHY</name>
<accession>A0A2G8S3Q2</accession>
<dbReference type="EMBL" id="AYKW01000024">
    <property type="protein sequence ID" value="PIL28357.1"/>
    <property type="molecule type" value="Genomic_DNA"/>
</dbReference>
<proteinExistence type="predicted"/>
<evidence type="ECO:0000313" key="1">
    <source>
        <dbReference type="EMBL" id="PIL28357.1"/>
    </source>
</evidence>
<evidence type="ECO:0008006" key="3">
    <source>
        <dbReference type="Google" id="ProtNLM"/>
    </source>
</evidence>
<dbReference type="AlphaFoldDB" id="A0A2G8S3Q2"/>
<reference evidence="1 2" key="1">
    <citation type="journal article" date="2015" name="Sci. Rep.">
        <title>Chromosome-level genome map provides insights into diverse defense mechanisms in the medicinal fungus Ganoderma sinense.</title>
        <authorList>
            <person name="Zhu Y."/>
            <person name="Xu J."/>
            <person name="Sun C."/>
            <person name="Zhou S."/>
            <person name="Xu H."/>
            <person name="Nelson D.R."/>
            <person name="Qian J."/>
            <person name="Song J."/>
            <person name="Luo H."/>
            <person name="Xiang L."/>
            <person name="Li Y."/>
            <person name="Xu Z."/>
            <person name="Ji A."/>
            <person name="Wang L."/>
            <person name="Lu S."/>
            <person name="Hayward A."/>
            <person name="Sun W."/>
            <person name="Li X."/>
            <person name="Schwartz D.C."/>
            <person name="Wang Y."/>
            <person name="Chen S."/>
        </authorList>
    </citation>
    <scope>NUCLEOTIDE SEQUENCE [LARGE SCALE GENOMIC DNA]</scope>
    <source>
        <strain evidence="1 2">ZZ0214-1</strain>
    </source>
</reference>
<sequence>MAFNLQADTGANNAWLFHQNVCLLTDIKDNWSPGADKACEITLIAGTKRPDTRPTLPPSSMPSYLAKKIDAGTPSGKPFVTTSDFHYPRISYGSGKSKLVVGPMRSPIDFEISTAYNWLGSGSDKKDRLKACFSFAICDAATADVFGNLPVDGSIGFGPEVNMNVFDPPYRHEQDYGSSNYPSFSAALEASLPNVDGEGGIILYWYLNPPSRDFHNGPGFLAFNEFPEHLLRQKISWTAPILIASPPPSRPSYRAWVITIKKLKIHLIADKEYKERRGYEDQELLIDFGNDGEKFCVHTGYSTTTFPPEAFFALESVFDTCGRPYSVPEWVNLKASTVEYTFVSGSRSAQEIVFVTQAHHFVWDKDGQGLIWSSSRDESKNLIRCILGQNFFHSAVVAMHRPGPGVGEPYFRLAPMVGRVIAATH</sequence>
<evidence type="ECO:0000313" key="2">
    <source>
        <dbReference type="Proteomes" id="UP000230002"/>
    </source>
</evidence>
<comment type="caution">
    <text evidence="1">The sequence shown here is derived from an EMBL/GenBank/DDBJ whole genome shotgun (WGS) entry which is preliminary data.</text>
</comment>
<dbReference type="Proteomes" id="UP000230002">
    <property type="component" value="Unassembled WGS sequence"/>
</dbReference>